<proteinExistence type="predicted"/>
<protein>
    <submittedName>
        <fullName evidence="2">Uncharacterized protein</fullName>
    </submittedName>
</protein>
<dbReference type="Proteomes" id="UP000299102">
    <property type="component" value="Unassembled WGS sequence"/>
</dbReference>
<gene>
    <name evidence="2" type="ORF">EVAR_73566_1</name>
</gene>
<evidence type="ECO:0000313" key="2">
    <source>
        <dbReference type="EMBL" id="GBO98799.1"/>
    </source>
</evidence>
<name>A0A4C1SCI8_EUMVA</name>
<evidence type="ECO:0000256" key="1">
    <source>
        <dbReference type="SAM" id="MobiDB-lite"/>
    </source>
</evidence>
<comment type="caution">
    <text evidence="2">The sequence shown here is derived from an EMBL/GenBank/DDBJ whole genome shotgun (WGS) entry which is preliminary data.</text>
</comment>
<feature type="region of interest" description="Disordered" evidence="1">
    <location>
        <begin position="62"/>
        <end position="83"/>
    </location>
</feature>
<reference evidence="2 3" key="1">
    <citation type="journal article" date="2019" name="Commun. Biol.">
        <title>The bagworm genome reveals a unique fibroin gene that provides high tensile strength.</title>
        <authorList>
            <person name="Kono N."/>
            <person name="Nakamura H."/>
            <person name="Ohtoshi R."/>
            <person name="Tomita M."/>
            <person name="Numata K."/>
            <person name="Arakawa K."/>
        </authorList>
    </citation>
    <scope>NUCLEOTIDE SEQUENCE [LARGE SCALE GENOMIC DNA]</scope>
</reference>
<dbReference type="EMBL" id="BGZK01006440">
    <property type="protein sequence ID" value="GBO98799.1"/>
    <property type="molecule type" value="Genomic_DNA"/>
</dbReference>
<feature type="region of interest" description="Disordered" evidence="1">
    <location>
        <begin position="1"/>
        <end position="26"/>
    </location>
</feature>
<dbReference type="OrthoDB" id="412981at2759"/>
<keyword evidence="3" id="KW-1185">Reference proteome</keyword>
<evidence type="ECO:0000313" key="3">
    <source>
        <dbReference type="Proteomes" id="UP000299102"/>
    </source>
</evidence>
<accession>A0A4C1SCI8</accession>
<organism evidence="2 3">
    <name type="scientific">Eumeta variegata</name>
    <name type="common">Bagworm moth</name>
    <name type="synonym">Eumeta japonica</name>
    <dbReference type="NCBI Taxonomy" id="151549"/>
    <lineage>
        <taxon>Eukaryota</taxon>
        <taxon>Metazoa</taxon>
        <taxon>Ecdysozoa</taxon>
        <taxon>Arthropoda</taxon>
        <taxon>Hexapoda</taxon>
        <taxon>Insecta</taxon>
        <taxon>Pterygota</taxon>
        <taxon>Neoptera</taxon>
        <taxon>Endopterygota</taxon>
        <taxon>Lepidoptera</taxon>
        <taxon>Glossata</taxon>
        <taxon>Ditrysia</taxon>
        <taxon>Tineoidea</taxon>
        <taxon>Psychidae</taxon>
        <taxon>Oiketicinae</taxon>
        <taxon>Eumeta</taxon>
    </lineage>
</organism>
<dbReference type="AlphaFoldDB" id="A0A4C1SCI8"/>
<sequence>MSFVRAQLTNSLSSKRAKRSITSKRIELRPDTNATPFDCADEGTMPSFHNLAPQYEGPLSGYQLPQDIISSPLKGDKAPTLAP</sequence>